<evidence type="ECO:0000313" key="3">
    <source>
        <dbReference type="EMBL" id="GAI08145.1"/>
    </source>
</evidence>
<dbReference type="EMBL" id="BARV01004856">
    <property type="protein sequence ID" value="GAI08145.1"/>
    <property type="molecule type" value="Genomic_DNA"/>
</dbReference>
<dbReference type="GO" id="GO:0016861">
    <property type="term" value="F:intramolecular oxidoreductase activity, interconverting aldoses and ketoses"/>
    <property type="evidence" value="ECO:0007669"/>
    <property type="project" value="InterPro"/>
</dbReference>
<dbReference type="SUPFAM" id="SSF53743">
    <property type="entry name" value="FucI/AraA N-terminal and middle domains"/>
    <property type="match status" value="1"/>
</dbReference>
<dbReference type="PANTHER" id="PTHR36120:SF1">
    <property type="entry name" value="L-FUCOSE ISOMERASE C-TERMINAL DOMAIN-CONTAINING PROTEIN"/>
    <property type="match status" value="1"/>
</dbReference>
<dbReference type="GO" id="GO:0005996">
    <property type="term" value="P:monosaccharide metabolic process"/>
    <property type="evidence" value="ECO:0007669"/>
    <property type="project" value="InterPro"/>
</dbReference>
<keyword evidence="2" id="KW-0119">Carbohydrate metabolism</keyword>
<feature type="non-terminal residue" evidence="3">
    <location>
        <position position="267"/>
    </location>
</feature>
<dbReference type="GO" id="GO:0005737">
    <property type="term" value="C:cytoplasm"/>
    <property type="evidence" value="ECO:0007669"/>
    <property type="project" value="InterPro"/>
</dbReference>
<sequence length="267" mass="29302">AGLEVMHREELALTVQSTLETAKEFRDEGACCLIFLVGTWVYTPQIVTTVKEIHLPFILWALPDPKSFSLTGAGVVHGSLDELGIKHKLVYGSPEDPKVINEIVKYAKAAMVVKRLSKSRFGMFGGRTGGMYTAAADMTQVKNIFGIEYDQIDQHRLVIEAQDVPDGKAEETLGRVKSEFGRIEPPHDVMIRSVKLYLALKKIISEDSYDFVGIKCMPEVADNYASCCLAVSLINDEGIVTSCECDVNAALTMQILNLLTGGPVLFA</sequence>
<name>X1M0E1_9ZZZZ</name>
<protein>
    <recommendedName>
        <fullName evidence="4">L-fucose isomerase C-terminal domain-containing protein</fullName>
    </recommendedName>
</protein>
<evidence type="ECO:0000256" key="2">
    <source>
        <dbReference type="ARBA" id="ARBA00023277"/>
    </source>
</evidence>
<accession>X1M0E1</accession>
<gene>
    <name evidence="3" type="ORF">S06H3_10475</name>
</gene>
<organism evidence="3">
    <name type="scientific">marine sediment metagenome</name>
    <dbReference type="NCBI Taxonomy" id="412755"/>
    <lineage>
        <taxon>unclassified sequences</taxon>
        <taxon>metagenomes</taxon>
        <taxon>ecological metagenomes</taxon>
    </lineage>
</organism>
<evidence type="ECO:0000256" key="1">
    <source>
        <dbReference type="ARBA" id="ARBA00023235"/>
    </source>
</evidence>
<proteinExistence type="predicted"/>
<comment type="caution">
    <text evidence="3">The sequence shown here is derived from an EMBL/GenBank/DDBJ whole genome shotgun (WGS) entry which is preliminary data.</text>
</comment>
<evidence type="ECO:0008006" key="4">
    <source>
        <dbReference type="Google" id="ProtNLM"/>
    </source>
</evidence>
<keyword evidence="1" id="KW-0413">Isomerase</keyword>
<dbReference type="PANTHER" id="PTHR36120">
    <property type="entry name" value="FUCOSE ISOMERASE"/>
    <property type="match status" value="1"/>
</dbReference>
<reference evidence="3" key="1">
    <citation type="journal article" date="2014" name="Front. Microbiol.">
        <title>High frequency of phylogenetically diverse reductive dehalogenase-homologous genes in deep subseafloor sedimentary metagenomes.</title>
        <authorList>
            <person name="Kawai M."/>
            <person name="Futagami T."/>
            <person name="Toyoda A."/>
            <person name="Takaki Y."/>
            <person name="Nishi S."/>
            <person name="Hori S."/>
            <person name="Arai W."/>
            <person name="Tsubouchi T."/>
            <person name="Morono Y."/>
            <person name="Uchiyama I."/>
            <person name="Ito T."/>
            <person name="Fujiyama A."/>
            <person name="Inagaki F."/>
            <person name="Takami H."/>
        </authorList>
    </citation>
    <scope>NUCLEOTIDE SEQUENCE</scope>
    <source>
        <strain evidence="3">Expedition CK06-06</strain>
    </source>
</reference>
<feature type="non-terminal residue" evidence="3">
    <location>
        <position position="1"/>
    </location>
</feature>
<dbReference type="InterPro" id="IPR009015">
    <property type="entry name" value="Fucose_isomerase_N/cen_sf"/>
</dbReference>
<dbReference type="AlphaFoldDB" id="X1M0E1"/>